<sequence>MPEHILLSRNSEGRSSGSSIVSNGSMRVATLPVTSIDDGKSRFPKLEECAHFHYEHVELGPLKFDLIEEDEQKFGNIDYDSDCWLTIKVESQNTVWVLRRSYENARTLDHQLHKCVYDRKFSLLPELQPIPNDCENLNKYVKELISKYCKRLSEIAVGSLINCGPILSWLELDNRGHHLLVADGDHCAINTPAVAAAYSVRKYTAHASDEISFDVGDIISVIDMPTPEESIWWRGKHGFLVGFFPSNCVAVITDKIPRNLYINPQMLPVSEPTKSVLRKHGKLISFFRSFILSRPTRRTLKQSGILRERVFGCDLGEHLLNSKRDLPDVLTSCAEFIEKFGIVDGIYRLSGVTSNIQRLRSTFDEDKVPALWEDESIRQDIHSVASLLKLYFRELPNPLCTYQLYDSFVNAVQSVPEKTTDVRLQLMRETVQKLPPPHFRTLEYLMKHLSRVAALGEQTGMTAKNVAIVWAPNLLRSKQLENGSGVAALHGVGIQAVVTEFLIRYTEYIFSPIPNVGAKLPPTKGTPKKSRPKSLAISTQTKLLTLEEAQSRVLKKTDPNYIEVGGGPSCLPEKYHTVIELPTRRCNTNKRRSPLKWKSFFTRGGSSISLGTPPLRKKSEPNIIPFQNLESKECVRQSMAEGMNVQDTSTKSSKIIGETMSLKEIKGTPPCSPPRLCGSNSIGHNRSISHDSYFDQLADQEELDVSPLHHPSQEDLSDLRVNFDLDDSDMRVFSDEDTNHIFSNRSSMEHIQNITTNNANNLNSSTKRLPVLAHAEDSLSADPSPKKIKTTDSNKDSDHTKNNRLSYLEERFASSDIRFIDSQSPEHMTVAADVLIECDQVMTDVDSNETGTGSLSTTTTPTLSYCPLSEDSYSDLNTTPGSHKTGIDFTVSSDILTKNLLTTPRNRLSFQGDLKSRSLSNDRRSYQEIKLANVRDNCHSESFNNNKIEDKVKSDTSILSESLSCSPKKEESVYEIVIGNNYERLGHKNSIFNQEDSSYEEVIPSCKSSNDSADNLNFETEKSTENIHYETLVVSSPESCNSSQREMSVSPQDNLEYTNLKSREILNDHKCLDNNGYLISPTNEDTEMLLQDVYKTEILSTEKDEQLKNLENINDKINNGKCLVMSTDEVSESKLDLFLDSNRRKFESEIGRDIVHERRMRKELMDNSSSTGNKENSTNDQESLSKTDSNKLKSCSMSIKNKRLRNNCQHVTTTVSLDAFSFPSDNQNLERVKTSPNLISSDISSQKSDMSSEMDATRRERIDRYKEERRLALRERFKTSETIQHDDDIIKRLRAKSLKSPDECTDKNSNVSIKPKRLVKISTYDKRDIVSSDSGQKEWYTRSLERNKCTKIETKGLVASRVNQLIGFTSSDGINNQNTFKTVIEKSTSNSVRQRAHSTSDRPSQFCIKDMAAFFEQKQ</sequence>
<dbReference type="SUPFAM" id="SSF48350">
    <property type="entry name" value="GTPase activation domain, GAP"/>
    <property type="match status" value="1"/>
</dbReference>
<dbReference type="Pfam" id="PF00620">
    <property type="entry name" value="RhoGAP"/>
    <property type="match status" value="1"/>
</dbReference>
<dbReference type="SMART" id="SM00324">
    <property type="entry name" value="RhoGAP"/>
    <property type="match status" value="1"/>
</dbReference>
<feature type="compositionally biased region" description="Low complexity" evidence="4">
    <location>
        <begin position="8"/>
        <end position="21"/>
    </location>
</feature>
<feature type="compositionally biased region" description="Polar residues" evidence="4">
    <location>
        <begin position="1166"/>
        <end position="1182"/>
    </location>
</feature>
<keyword evidence="8" id="KW-1185">Reference proteome</keyword>
<reference evidence="9 10" key="2">
    <citation type="submission" date="2025-04" db="UniProtKB">
        <authorList>
            <consortium name="RefSeq"/>
        </authorList>
    </citation>
    <scope>IDENTIFICATION</scope>
    <source>
        <tissue evidence="9 10">Whole body</tissue>
    </source>
</reference>
<evidence type="ECO:0000256" key="2">
    <source>
        <dbReference type="ARBA" id="ARBA00022468"/>
    </source>
</evidence>
<dbReference type="SUPFAM" id="SSF50044">
    <property type="entry name" value="SH3-domain"/>
    <property type="match status" value="1"/>
</dbReference>
<dbReference type="FunFam" id="1.10.555.10:FF:000002">
    <property type="entry name" value="rho GTPase-activating protein 32 isoform X1"/>
    <property type="match status" value="1"/>
</dbReference>
<dbReference type="GO" id="GO:0005096">
    <property type="term" value="F:GTPase activator activity"/>
    <property type="evidence" value="ECO:0007669"/>
    <property type="project" value="UniProtKB-KW"/>
</dbReference>
<dbReference type="OrthoDB" id="5873004at2759"/>
<dbReference type="InterPro" id="IPR008936">
    <property type="entry name" value="Rho_GTPase_activation_prot"/>
</dbReference>
<dbReference type="PANTHER" id="PTHR15729:SF10">
    <property type="entry name" value="GTPASE-ACTIVATING PROTEIN CDGAPR"/>
    <property type="match status" value="1"/>
</dbReference>
<protein>
    <submittedName>
        <fullName evidence="7 9">GTPase-activating protein CdGAPr</fullName>
    </submittedName>
</protein>
<evidence type="ECO:0000259" key="6">
    <source>
        <dbReference type="PROSITE" id="PS50238"/>
    </source>
</evidence>
<feature type="domain" description="Rho-GAP" evidence="6">
    <location>
        <begin position="313"/>
        <end position="510"/>
    </location>
</feature>
<dbReference type="InterPro" id="IPR051576">
    <property type="entry name" value="PX-Rho_GAP"/>
</dbReference>
<evidence type="ECO:0000256" key="3">
    <source>
        <dbReference type="PROSITE-ProRule" id="PRU00192"/>
    </source>
</evidence>
<dbReference type="Gene3D" id="2.30.30.40">
    <property type="entry name" value="SH3 Domains"/>
    <property type="match status" value="1"/>
</dbReference>
<dbReference type="Proteomes" id="UP000694846">
    <property type="component" value="Unplaced"/>
</dbReference>
<evidence type="ECO:0000313" key="9">
    <source>
        <dbReference type="RefSeq" id="XP_025423684.1"/>
    </source>
</evidence>
<evidence type="ECO:0000313" key="10">
    <source>
        <dbReference type="RefSeq" id="XP_025423685.1"/>
    </source>
</evidence>
<feature type="compositionally biased region" description="Basic and acidic residues" evidence="4">
    <location>
        <begin position="789"/>
        <end position="803"/>
    </location>
</feature>
<evidence type="ECO:0000313" key="8">
    <source>
        <dbReference type="Proteomes" id="UP000694846"/>
    </source>
</evidence>
<dbReference type="GO" id="GO:0007264">
    <property type="term" value="P:small GTPase-mediated signal transduction"/>
    <property type="evidence" value="ECO:0007669"/>
    <property type="project" value="TreeGrafter"/>
</dbReference>
<dbReference type="EMBL" id="GGMS01002773">
    <property type="protein sequence ID" value="MBY71976.1"/>
    <property type="molecule type" value="Transcribed_RNA"/>
</dbReference>
<dbReference type="PROSITE" id="PS50238">
    <property type="entry name" value="RHOGAP"/>
    <property type="match status" value="1"/>
</dbReference>
<reference evidence="7" key="1">
    <citation type="submission" date="2018-04" db="EMBL/GenBank/DDBJ databases">
        <title>Transcriptome assembly of Sipha flava.</title>
        <authorList>
            <person name="Scully E.D."/>
            <person name="Geib S.M."/>
            <person name="Palmer N.A."/>
            <person name="Koch K."/>
            <person name="Bradshaw J."/>
            <person name="Heng-Moss T."/>
            <person name="Sarath G."/>
        </authorList>
    </citation>
    <scope>NUCLEOTIDE SEQUENCE</scope>
</reference>
<dbReference type="InterPro" id="IPR000198">
    <property type="entry name" value="RhoGAP_dom"/>
</dbReference>
<dbReference type="FunFam" id="2.30.30.40:FF:000207">
    <property type="entry name" value="CLUMA_CG020965, isoform A"/>
    <property type="match status" value="1"/>
</dbReference>
<feature type="region of interest" description="Disordered" evidence="4">
    <location>
        <begin position="776"/>
        <end position="803"/>
    </location>
</feature>
<keyword evidence="1 3" id="KW-0728">SH3 domain</keyword>
<dbReference type="InterPro" id="IPR001452">
    <property type="entry name" value="SH3_domain"/>
</dbReference>
<gene>
    <name evidence="7" type="primary">CdGAPr_0</name>
    <name evidence="9 10" type="synonym">LOC112693026</name>
    <name evidence="7" type="ORF">g.120524</name>
</gene>
<feature type="region of interest" description="Disordered" evidence="4">
    <location>
        <begin position="1157"/>
        <end position="1192"/>
    </location>
</feature>
<keyword evidence="2" id="KW-0343">GTPase activation</keyword>
<evidence type="ECO:0000259" key="5">
    <source>
        <dbReference type="PROSITE" id="PS50002"/>
    </source>
</evidence>
<feature type="domain" description="SH3" evidence="5">
    <location>
        <begin position="192"/>
        <end position="254"/>
    </location>
</feature>
<dbReference type="InterPro" id="IPR036028">
    <property type="entry name" value="SH3-like_dom_sf"/>
</dbReference>
<dbReference type="PANTHER" id="PTHR15729">
    <property type="entry name" value="CDC42 GTPASE-ACTIVATING PROTEIN"/>
    <property type="match status" value="1"/>
</dbReference>
<dbReference type="SMART" id="SM00326">
    <property type="entry name" value="SH3"/>
    <property type="match status" value="1"/>
</dbReference>
<proteinExistence type="predicted"/>
<dbReference type="CDD" id="cd11835">
    <property type="entry name" value="SH3_ARHGAP32_33"/>
    <property type="match status" value="1"/>
</dbReference>
<accession>A0A2S2Q2K0</accession>
<evidence type="ECO:0000313" key="7">
    <source>
        <dbReference type="EMBL" id="MBY71976.1"/>
    </source>
</evidence>
<dbReference type="RefSeq" id="XP_025423684.1">
    <property type="nucleotide sequence ID" value="XM_025567899.1"/>
</dbReference>
<dbReference type="Pfam" id="PF00018">
    <property type="entry name" value="SH3_1"/>
    <property type="match status" value="1"/>
</dbReference>
<dbReference type="RefSeq" id="XP_025423685.1">
    <property type="nucleotide sequence ID" value="XM_025567900.1"/>
</dbReference>
<name>A0A2S2Q2K0_9HEMI</name>
<organism evidence="7">
    <name type="scientific">Sipha flava</name>
    <name type="common">yellow sugarcane aphid</name>
    <dbReference type="NCBI Taxonomy" id="143950"/>
    <lineage>
        <taxon>Eukaryota</taxon>
        <taxon>Metazoa</taxon>
        <taxon>Ecdysozoa</taxon>
        <taxon>Arthropoda</taxon>
        <taxon>Hexapoda</taxon>
        <taxon>Insecta</taxon>
        <taxon>Pterygota</taxon>
        <taxon>Neoptera</taxon>
        <taxon>Paraneoptera</taxon>
        <taxon>Hemiptera</taxon>
        <taxon>Sternorrhyncha</taxon>
        <taxon>Aphidomorpha</taxon>
        <taxon>Aphidoidea</taxon>
        <taxon>Aphididae</taxon>
        <taxon>Sipha</taxon>
    </lineage>
</organism>
<feature type="region of interest" description="Disordered" evidence="4">
    <location>
        <begin position="1"/>
        <end position="21"/>
    </location>
</feature>
<evidence type="ECO:0000256" key="1">
    <source>
        <dbReference type="ARBA" id="ARBA00022443"/>
    </source>
</evidence>
<evidence type="ECO:0000256" key="4">
    <source>
        <dbReference type="SAM" id="MobiDB-lite"/>
    </source>
</evidence>
<dbReference type="PROSITE" id="PS50002">
    <property type="entry name" value="SH3"/>
    <property type="match status" value="1"/>
</dbReference>
<dbReference type="Gene3D" id="1.10.555.10">
    <property type="entry name" value="Rho GTPase activation protein"/>
    <property type="match status" value="1"/>
</dbReference>